<dbReference type="PIRSF" id="PIRSF000709">
    <property type="entry name" value="6PFK_2-Ptase"/>
    <property type="match status" value="1"/>
</dbReference>
<dbReference type="PANTHER" id="PTHR48100">
    <property type="entry name" value="BROAD-SPECIFICITY PHOSPHATASE YOR283W-RELATED"/>
    <property type="match status" value="1"/>
</dbReference>
<dbReference type="Proteomes" id="UP001321582">
    <property type="component" value="Chromosome"/>
</dbReference>
<evidence type="ECO:0000256" key="3">
    <source>
        <dbReference type="PIRSR" id="PIRSR613078-1"/>
    </source>
</evidence>
<dbReference type="AlphaFoldDB" id="A0AAU9DA05"/>
<evidence type="ECO:0000256" key="2">
    <source>
        <dbReference type="ARBA" id="ARBA00023235"/>
    </source>
</evidence>
<dbReference type="KEGG" id="haby:HLVA_09900"/>
<accession>A0AAU9DA05</accession>
<keyword evidence="2" id="KW-0413">Isomerase</keyword>
<dbReference type="PANTHER" id="PTHR48100:SF1">
    <property type="entry name" value="HISTIDINE PHOSPHATASE FAMILY PROTEIN-RELATED"/>
    <property type="match status" value="1"/>
</dbReference>
<dbReference type="GO" id="GO:0016791">
    <property type="term" value="F:phosphatase activity"/>
    <property type="evidence" value="ECO:0007669"/>
    <property type="project" value="TreeGrafter"/>
</dbReference>
<proteinExistence type="predicted"/>
<dbReference type="Pfam" id="PF00300">
    <property type="entry name" value="His_Phos_1"/>
    <property type="match status" value="1"/>
</dbReference>
<dbReference type="Gene3D" id="3.40.50.1240">
    <property type="entry name" value="Phosphoglycerate mutase-like"/>
    <property type="match status" value="1"/>
</dbReference>
<dbReference type="PROSITE" id="PS00175">
    <property type="entry name" value="PG_MUTASE"/>
    <property type="match status" value="1"/>
</dbReference>
<feature type="binding site" evidence="4">
    <location>
        <begin position="9"/>
        <end position="16"/>
    </location>
    <ligand>
        <name>substrate</name>
    </ligand>
</feature>
<protein>
    <submittedName>
        <fullName evidence="5">Phosphatase</fullName>
    </submittedName>
</protein>
<feature type="binding site" evidence="4">
    <location>
        <position position="94"/>
    </location>
    <ligand>
        <name>substrate</name>
    </ligand>
</feature>
<feature type="active site" description="Proton donor/acceptor" evidence="3">
    <location>
        <position position="83"/>
    </location>
</feature>
<keyword evidence="1" id="KW-0324">Glycolysis</keyword>
<dbReference type="EMBL" id="AP027059">
    <property type="protein sequence ID" value="BDU50421.1"/>
    <property type="molecule type" value="Genomic_DNA"/>
</dbReference>
<dbReference type="InterPro" id="IPR029033">
    <property type="entry name" value="His_PPase_superfam"/>
</dbReference>
<evidence type="ECO:0000256" key="1">
    <source>
        <dbReference type="ARBA" id="ARBA00023152"/>
    </source>
</evidence>
<reference evidence="5 6" key="1">
    <citation type="submission" date="2022-11" db="EMBL/GenBank/DDBJ databases">
        <title>Haliovirga abyssi gen. nov., sp. nov., a mesophilic fermentative bacterium isolated from the Iheya North hydrothermal field and the proposal of Haliovirgaceae fam. nov.</title>
        <authorList>
            <person name="Miyazaki U."/>
            <person name="Tame A."/>
            <person name="Miyazaki J."/>
            <person name="Takai K."/>
            <person name="Sawayama S."/>
            <person name="Kitajima M."/>
            <person name="Okamoto A."/>
            <person name="Nakagawa S."/>
        </authorList>
    </citation>
    <scope>NUCLEOTIDE SEQUENCE [LARGE SCALE GENOMIC DNA]</scope>
    <source>
        <strain evidence="5 6">IC12</strain>
    </source>
</reference>
<keyword evidence="6" id="KW-1185">Reference proteome</keyword>
<evidence type="ECO:0000256" key="4">
    <source>
        <dbReference type="PIRSR" id="PIRSR613078-2"/>
    </source>
</evidence>
<evidence type="ECO:0000313" key="5">
    <source>
        <dbReference type="EMBL" id="BDU50421.1"/>
    </source>
</evidence>
<organism evidence="5 6">
    <name type="scientific">Haliovirga abyssi</name>
    <dbReference type="NCBI Taxonomy" id="2996794"/>
    <lineage>
        <taxon>Bacteria</taxon>
        <taxon>Fusobacteriati</taxon>
        <taxon>Fusobacteriota</taxon>
        <taxon>Fusobacteriia</taxon>
        <taxon>Fusobacteriales</taxon>
        <taxon>Haliovirgaceae</taxon>
        <taxon>Haliovirga</taxon>
    </lineage>
</organism>
<dbReference type="GO" id="GO:0005737">
    <property type="term" value="C:cytoplasm"/>
    <property type="evidence" value="ECO:0007669"/>
    <property type="project" value="TreeGrafter"/>
</dbReference>
<dbReference type="CDD" id="cd07067">
    <property type="entry name" value="HP_PGM_like"/>
    <property type="match status" value="1"/>
</dbReference>
<dbReference type="SUPFAM" id="SSF53254">
    <property type="entry name" value="Phosphoglycerate mutase-like"/>
    <property type="match status" value="1"/>
</dbReference>
<dbReference type="SMART" id="SM00855">
    <property type="entry name" value="PGAM"/>
    <property type="match status" value="1"/>
</dbReference>
<evidence type="ECO:0000313" key="6">
    <source>
        <dbReference type="Proteomes" id="UP001321582"/>
    </source>
</evidence>
<feature type="active site" description="Tele-phosphohistidine intermediate" evidence="3">
    <location>
        <position position="10"/>
    </location>
</feature>
<dbReference type="InterPro" id="IPR013078">
    <property type="entry name" value="His_Pase_superF_clade-1"/>
</dbReference>
<feature type="binding site" evidence="4">
    <location>
        <position position="59"/>
    </location>
    <ligand>
        <name>substrate</name>
    </ligand>
</feature>
<dbReference type="InterPro" id="IPR050275">
    <property type="entry name" value="PGM_Phosphatase"/>
</dbReference>
<dbReference type="RefSeq" id="WP_307905351.1">
    <property type="nucleotide sequence ID" value="NZ_AP027059.1"/>
</dbReference>
<dbReference type="InterPro" id="IPR001345">
    <property type="entry name" value="PG/BPGM_mutase_AS"/>
</dbReference>
<name>A0AAU9DA05_9FUSO</name>
<gene>
    <name evidence="5" type="primary">pgm</name>
    <name evidence="5" type="ORF">HLVA_09900</name>
</gene>
<sequence>MTLNLYIVRHGETEWNKKGVMQGHFNSDLTDLGKNQALKLSKSLSHINFDAVYTSTQSRAINTTQIILGDKDNKIIQSELIKEINMGIWQGMEKEVVRKKYPEHIESFWKNPHKYDHQAIKGESYFELCKRTKLFLNDIYDKHKNGNILIVSHGIAIKSILNNILNRSIEDFWKGEYILNTSVTLIEMKAKDSFEIKFISDVSHL</sequence>